<evidence type="ECO:0000313" key="4">
    <source>
        <dbReference type="Proteomes" id="UP001172102"/>
    </source>
</evidence>
<dbReference type="Pfam" id="PF00069">
    <property type="entry name" value="Pkinase"/>
    <property type="match status" value="1"/>
</dbReference>
<dbReference type="PANTHER" id="PTHR33112:SF10">
    <property type="entry name" value="TOL"/>
    <property type="match status" value="1"/>
</dbReference>
<proteinExistence type="predicted"/>
<dbReference type="PANTHER" id="PTHR33112">
    <property type="entry name" value="DOMAIN PROTEIN, PUTATIVE-RELATED"/>
    <property type="match status" value="1"/>
</dbReference>
<protein>
    <recommendedName>
        <fullName evidence="2">Protein kinase domain-containing protein</fullName>
    </recommendedName>
</protein>
<comment type="caution">
    <text evidence="3">The sequence shown here is derived from an EMBL/GenBank/DDBJ whole genome shotgun (WGS) entry which is preliminary data.</text>
</comment>
<dbReference type="CDD" id="cd00180">
    <property type="entry name" value="PKc"/>
    <property type="match status" value="1"/>
</dbReference>
<dbReference type="SMART" id="SM00220">
    <property type="entry name" value="S_TKc"/>
    <property type="match status" value="1"/>
</dbReference>
<reference evidence="3" key="1">
    <citation type="submission" date="2023-06" db="EMBL/GenBank/DDBJ databases">
        <title>Genome-scale phylogeny and comparative genomics of the fungal order Sordariales.</title>
        <authorList>
            <consortium name="Lawrence Berkeley National Laboratory"/>
            <person name="Hensen N."/>
            <person name="Bonometti L."/>
            <person name="Westerberg I."/>
            <person name="Brannstrom I.O."/>
            <person name="Guillou S."/>
            <person name="Cros-Aarteil S."/>
            <person name="Calhoun S."/>
            <person name="Haridas S."/>
            <person name="Kuo A."/>
            <person name="Mondo S."/>
            <person name="Pangilinan J."/>
            <person name="Riley R."/>
            <person name="Labutti K."/>
            <person name="Andreopoulos B."/>
            <person name="Lipzen A."/>
            <person name="Chen C."/>
            <person name="Yanf M."/>
            <person name="Daum C."/>
            <person name="Ng V."/>
            <person name="Clum A."/>
            <person name="Steindorff A."/>
            <person name="Ohm R."/>
            <person name="Martin F."/>
            <person name="Silar P."/>
            <person name="Natvig D."/>
            <person name="Lalanne C."/>
            <person name="Gautier V."/>
            <person name="Ament-Velasquez S.L."/>
            <person name="Kruys A."/>
            <person name="Hutchinson M.I."/>
            <person name="Powell A.J."/>
            <person name="Barry K."/>
            <person name="Miller A.N."/>
            <person name="Grigoriev I.V."/>
            <person name="Debuchy R."/>
            <person name="Gladieux P."/>
            <person name="Thoren M.H."/>
            <person name="Johannesson H."/>
        </authorList>
    </citation>
    <scope>NUCLEOTIDE SEQUENCE</scope>
    <source>
        <strain evidence="3">SMH4607-1</strain>
    </source>
</reference>
<evidence type="ECO:0000256" key="1">
    <source>
        <dbReference type="SAM" id="MobiDB-lite"/>
    </source>
</evidence>
<gene>
    <name evidence="3" type="ORF">B0H67DRAFT_533044</name>
</gene>
<dbReference type="Gene3D" id="3.30.200.20">
    <property type="entry name" value="Phosphorylase Kinase, domain 1"/>
    <property type="match status" value="1"/>
</dbReference>
<feature type="region of interest" description="Disordered" evidence="1">
    <location>
        <begin position="260"/>
        <end position="293"/>
    </location>
</feature>
<name>A0AA40AP16_9PEZI</name>
<dbReference type="AlphaFoldDB" id="A0AA40AP16"/>
<feature type="region of interest" description="Disordered" evidence="1">
    <location>
        <begin position="413"/>
        <end position="442"/>
    </location>
</feature>
<dbReference type="GO" id="GO:0004672">
    <property type="term" value="F:protein kinase activity"/>
    <property type="evidence" value="ECO:0007669"/>
    <property type="project" value="InterPro"/>
</dbReference>
<dbReference type="Gene3D" id="1.10.510.10">
    <property type="entry name" value="Transferase(Phosphotransferase) domain 1"/>
    <property type="match status" value="1"/>
</dbReference>
<dbReference type="EMBL" id="JAUKUA010000003">
    <property type="protein sequence ID" value="KAK0719384.1"/>
    <property type="molecule type" value="Genomic_DNA"/>
</dbReference>
<dbReference type="InterPro" id="IPR000719">
    <property type="entry name" value="Prot_kinase_dom"/>
</dbReference>
<feature type="domain" description="Protein kinase" evidence="2">
    <location>
        <begin position="76"/>
        <end position="425"/>
    </location>
</feature>
<accession>A0AA40AP16</accession>
<organism evidence="3 4">
    <name type="scientific">Lasiosphaeris hirsuta</name>
    <dbReference type="NCBI Taxonomy" id="260670"/>
    <lineage>
        <taxon>Eukaryota</taxon>
        <taxon>Fungi</taxon>
        <taxon>Dikarya</taxon>
        <taxon>Ascomycota</taxon>
        <taxon>Pezizomycotina</taxon>
        <taxon>Sordariomycetes</taxon>
        <taxon>Sordariomycetidae</taxon>
        <taxon>Sordariales</taxon>
        <taxon>Lasiosphaeriaceae</taxon>
        <taxon>Lasiosphaeris</taxon>
    </lineage>
</organism>
<dbReference type="SUPFAM" id="SSF56112">
    <property type="entry name" value="Protein kinase-like (PK-like)"/>
    <property type="match status" value="1"/>
</dbReference>
<keyword evidence="4" id="KW-1185">Reference proteome</keyword>
<sequence>MKLFKKHKFTDEELPIKQWSGGEKHQFSSFHKLWNRNKISLFYTRQWEFLAPVLVAATERQSNHDFTRDHIMPFIEKYNEGFDKGSFGQVYQYKIHPNHLRDPDNPGKVWNELVAVKEIQPRSDEDRQKMIRCWEQEASVLQKMNALRQDHIVRFITAFRRGDKGKEDYYLMFEWASGGNLRNLWRTLGRPYLTPALVKDSVKQLLGLATALCEAHYPKSKTIFRHGDLKPENILWFKGGDGEIGTLKIADWGLARQHNLETEQRSNRTSTGSGTRRYEPPEEETGEGIWASSLTPGQADLKQQKKRSRLYDVWAMGCITLEFLIWLLYGPDELKRFNSDINGGYSDYPPFYQIDTVKGKKVAQVHKAASKWMSYMAQDPACAPGRTALGSVLELVRDRLLVVKLPPRLGTSTYIQARTPGSPSRSRRASSNSLASSIYTPNLTPSLSATTSNLDAGPIPDIVISVPEQLDSISLSPPPRTPPRTPAPPVFLPEKNPPIPLSEKGQGGGRALSDEFVVKMEDIFLDHDEEGDGYWFQDVPVPRPPPSDDAEVFTNNADSDIDSNPTIKAADQPKQQLAVSLAPVQSGLTAPTVQRVDYGNTRLADDWEILVDNEFAARLFSNIKAAKDTFPSPRRSSNLCATCRDLRDQIWDTFDKTYPMPQLTQNAKAKTCDLCGLFYRMCERYNSTQNPTALFERVGSSLRLNGTSSSILSIFRDSDLRTRIDHNIQIGCGGQLADADSETHFEVIRQWLAYCDQKHKHLSCTSAPGRTQTSPKRLPTRVLDVGKTGDPKVYLRQTKRGDTGEWLALSYQWGPKPHFCTTTKTLANHLEGIDFTALPATFRDAVKVSRALGCRYLWIDSLCIIQGDGGDFNQEAKHMEQVYSGAYCVLAVSRAASHYAGFLHPRKERDFVALGRDNEPPFYICENIDDFNAHVLEGHLNSRGWVLQEHALARRTIFFTEHQAYWECGEGVRCETMMRMRNDLAAFLGDPSFPRLIETAKQGERIIHYQNLYKRYARLGLTNDYDRPMAIDGLQHRILGALKSQGGFGVFDEGTKKKGLLRRSLLWHRANETPQLKRIVFPKDRTISVVPSWSWMAYTGAIEYVRLEFGGVEWEELQSPWSGGDEVLTEVQGGRTALVGEGRKFEVGWGEGEALLVWDVPEGTERLDVLCVVLGRQKGVVNDEARCYVLLVSLGGGVERDGTRVYERVGAGYLPGRCVRWERAVKVAIH</sequence>
<dbReference type="GO" id="GO:0005524">
    <property type="term" value="F:ATP binding"/>
    <property type="evidence" value="ECO:0007669"/>
    <property type="project" value="InterPro"/>
</dbReference>
<dbReference type="Pfam" id="PF06985">
    <property type="entry name" value="HET"/>
    <property type="match status" value="1"/>
</dbReference>
<dbReference type="Proteomes" id="UP001172102">
    <property type="component" value="Unassembled WGS sequence"/>
</dbReference>
<evidence type="ECO:0000259" key="2">
    <source>
        <dbReference type="PROSITE" id="PS50011"/>
    </source>
</evidence>
<dbReference type="PROSITE" id="PS50011">
    <property type="entry name" value="PROTEIN_KINASE_DOM"/>
    <property type="match status" value="1"/>
</dbReference>
<dbReference type="InterPro" id="IPR011009">
    <property type="entry name" value="Kinase-like_dom_sf"/>
</dbReference>
<dbReference type="InterPro" id="IPR010730">
    <property type="entry name" value="HET"/>
</dbReference>
<evidence type="ECO:0000313" key="3">
    <source>
        <dbReference type="EMBL" id="KAK0719384.1"/>
    </source>
</evidence>